<dbReference type="PANTHER" id="PTHR11552">
    <property type="entry name" value="GLUCOSE-METHANOL-CHOLINE GMC OXIDOREDUCTASE"/>
    <property type="match status" value="1"/>
</dbReference>
<dbReference type="GO" id="GO:0016491">
    <property type="term" value="F:oxidoreductase activity"/>
    <property type="evidence" value="ECO:0007669"/>
    <property type="project" value="UniProtKB-KW"/>
</dbReference>
<sequence length="139" mass="15384">MQELVKRRIDQMDFVQAPPEYAAALFTNPANLPSKNYDFIVIGARTAGSVVASRLSEDLTKKVLAMKLVLNNLNVEVPFFAPLSGRTAVDWNYMTVPQQGLNGRSITVPRGFVLGDSSAINFLEWTLGSQDYTLYPLSL</sequence>
<dbReference type="OrthoDB" id="269227at2759"/>
<keyword evidence="7" id="KW-0325">Glycoprotein</keyword>
<evidence type="ECO:0000256" key="7">
    <source>
        <dbReference type="ARBA" id="ARBA00023180"/>
    </source>
</evidence>
<evidence type="ECO:0000256" key="1">
    <source>
        <dbReference type="ARBA" id="ARBA00001974"/>
    </source>
</evidence>
<evidence type="ECO:0000256" key="5">
    <source>
        <dbReference type="ARBA" id="ARBA00022827"/>
    </source>
</evidence>
<reference evidence="8 9" key="1">
    <citation type="journal article" date="2020" name="ISME J.">
        <title>Uncovering the hidden diversity of litter-decomposition mechanisms in mushroom-forming fungi.</title>
        <authorList>
            <person name="Floudas D."/>
            <person name="Bentzer J."/>
            <person name="Ahren D."/>
            <person name="Johansson T."/>
            <person name="Persson P."/>
            <person name="Tunlid A."/>
        </authorList>
    </citation>
    <scope>NUCLEOTIDE SEQUENCE [LARGE SCALE GENOMIC DNA]</scope>
    <source>
        <strain evidence="8 9">CBS 291.85</strain>
    </source>
</reference>
<keyword evidence="6" id="KW-0560">Oxidoreductase</keyword>
<dbReference type="Proteomes" id="UP000559256">
    <property type="component" value="Unassembled WGS sequence"/>
</dbReference>
<name>A0A8H5GWQ4_9AGAR</name>
<dbReference type="InterPro" id="IPR012132">
    <property type="entry name" value="GMC_OxRdtase"/>
</dbReference>
<evidence type="ECO:0000256" key="2">
    <source>
        <dbReference type="ARBA" id="ARBA00010790"/>
    </source>
</evidence>
<evidence type="ECO:0000256" key="4">
    <source>
        <dbReference type="ARBA" id="ARBA00022729"/>
    </source>
</evidence>
<evidence type="ECO:0000256" key="3">
    <source>
        <dbReference type="ARBA" id="ARBA00022630"/>
    </source>
</evidence>
<dbReference type="PANTHER" id="PTHR11552:SF201">
    <property type="entry name" value="GLUCOSE-METHANOL-CHOLINE OXIDOREDUCTASE N-TERMINAL DOMAIN-CONTAINING PROTEIN"/>
    <property type="match status" value="1"/>
</dbReference>
<dbReference type="GO" id="GO:0050660">
    <property type="term" value="F:flavin adenine dinucleotide binding"/>
    <property type="evidence" value="ECO:0007669"/>
    <property type="project" value="InterPro"/>
</dbReference>
<protein>
    <submittedName>
        <fullName evidence="8">Uncharacterized protein</fullName>
    </submittedName>
</protein>
<proteinExistence type="inferred from homology"/>
<comment type="caution">
    <text evidence="8">The sequence shown here is derived from an EMBL/GenBank/DDBJ whole genome shotgun (WGS) entry which is preliminary data.</text>
</comment>
<dbReference type="SUPFAM" id="SSF51905">
    <property type="entry name" value="FAD/NAD(P)-binding domain"/>
    <property type="match status" value="1"/>
</dbReference>
<evidence type="ECO:0000256" key="6">
    <source>
        <dbReference type="ARBA" id="ARBA00023002"/>
    </source>
</evidence>
<keyword evidence="4" id="KW-0732">Signal</keyword>
<gene>
    <name evidence="8" type="ORF">D9758_005308</name>
</gene>
<organism evidence="8 9">
    <name type="scientific">Tetrapyrgos nigripes</name>
    <dbReference type="NCBI Taxonomy" id="182062"/>
    <lineage>
        <taxon>Eukaryota</taxon>
        <taxon>Fungi</taxon>
        <taxon>Dikarya</taxon>
        <taxon>Basidiomycota</taxon>
        <taxon>Agaricomycotina</taxon>
        <taxon>Agaricomycetes</taxon>
        <taxon>Agaricomycetidae</taxon>
        <taxon>Agaricales</taxon>
        <taxon>Marasmiineae</taxon>
        <taxon>Marasmiaceae</taxon>
        <taxon>Tetrapyrgos</taxon>
    </lineage>
</organism>
<keyword evidence="9" id="KW-1185">Reference proteome</keyword>
<dbReference type="InterPro" id="IPR036188">
    <property type="entry name" value="FAD/NAD-bd_sf"/>
</dbReference>
<comment type="similarity">
    <text evidence="2">Belongs to the GMC oxidoreductase family.</text>
</comment>
<comment type="cofactor">
    <cofactor evidence="1">
        <name>FAD</name>
        <dbReference type="ChEBI" id="CHEBI:57692"/>
    </cofactor>
</comment>
<dbReference type="Gene3D" id="3.50.50.60">
    <property type="entry name" value="FAD/NAD(P)-binding domain"/>
    <property type="match status" value="1"/>
</dbReference>
<evidence type="ECO:0000313" key="9">
    <source>
        <dbReference type="Proteomes" id="UP000559256"/>
    </source>
</evidence>
<dbReference type="AlphaFoldDB" id="A0A8H5GWQ4"/>
<dbReference type="EMBL" id="JAACJM010000005">
    <property type="protein sequence ID" value="KAF5372478.1"/>
    <property type="molecule type" value="Genomic_DNA"/>
</dbReference>
<keyword evidence="5" id="KW-0274">FAD</keyword>
<accession>A0A8H5GWQ4</accession>
<dbReference type="Gene3D" id="3.30.560.10">
    <property type="entry name" value="Glucose Oxidase, domain 3"/>
    <property type="match status" value="1"/>
</dbReference>
<keyword evidence="3" id="KW-0285">Flavoprotein</keyword>
<evidence type="ECO:0000313" key="8">
    <source>
        <dbReference type="EMBL" id="KAF5372478.1"/>
    </source>
</evidence>